<dbReference type="Proteomes" id="UP000192247">
    <property type="component" value="Unassembled WGS sequence"/>
</dbReference>
<sequence length="83" mass="8666">MAAHLGSPQNSGGGLEAVVGAPLSPQMIALFREAMHFDSLEANDVAAHSFVVFGASASARGHYVAIFVRKTQAIMAGKPQRSK</sequence>
<organism evidence="1 2">
    <name type="scientific">Tropilaelaps mercedesae</name>
    <dbReference type="NCBI Taxonomy" id="418985"/>
    <lineage>
        <taxon>Eukaryota</taxon>
        <taxon>Metazoa</taxon>
        <taxon>Ecdysozoa</taxon>
        <taxon>Arthropoda</taxon>
        <taxon>Chelicerata</taxon>
        <taxon>Arachnida</taxon>
        <taxon>Acari</taxon>
        <taxon>Parasitiformes</taxon>
        <taxon>Mesostigmata</taxon>
        <taxon>Gamasina</taxon>
        <taxon>Dermanyssoidea</taxon>
        <taxon>Laelapidae</taxon>
        <taxon>Tropilaelaps</taxon>
    </lineage>
</organism>
<reference evidence="1 2" key="1">
    <citation type="journal article" date="2017" name="Gigascience">
        <title>Draft genome of the honey bee ectoparasitic mite, Tropilaelaps mercedesae, is shaped by the parasitic life history.</title>
        <authorList>
            <person name="Dong X."/>
            <person name="Armstrong S.D."/>
            <person name="Xia D."/>
            <person name="Makepeace B.L."/>
            <person name="Darby A.C."/>
            <person name="Kadowaki T."/>
        </authorList>
    </citation>
    <scope>NUCLEOTIDE SEQUENCE [LARGE SCALE GENOMIC DNA]</scope>
    <source>
        <strain evidence="1">Wuxi-XJTLU</strain>
    </source>
</reference>
<dbReference type="InParanoid" id="A0A1V9XLG1"/>
<name>A0A1V9XLG1_9ACAR</name>
<evidence type="ECO:0000313" key="1">
    <source>
        <dbReference type="EMBL" id="OQR74291.1"/>
    </source>
</evidence>
<gene>
    <name evidence="1" type="ORF">BIW11_09178</name>
</gene>
<comment type="caution">
    <text evidence="1">The sequence shown here is derived from an EMBL/GenBank/DDBJ whole genome shotgun (WGS) entry which is preliminary data.</text>
</comment>
<accession>A0A1V9XLG1</accession>
<keyword evidence="2" id="KW-1185">Reference proteome</keyword>
<dbReference type="AlphaFoldDB" id="A0A1V9XLG1"/>
<proteinExistence type="predicted"/>
<dbReference type="EMBL" id="MNPL01008288">
    <property type="protein sequence ID" value="OQR74291.1"/>
    <property type="molecule type" value="Genomic_DNA"/>
</dbReference>
<evidence type="ECO:0000313" key="2">
    <source>
        <dbReference type="Proteomes" id="UP000192247"/>
    </source>
</evidence>
<protein>
    <submittedName>
        <fullName evidence="1">Glucose-6-phosphate 1-dehydrogenase X-like</fullName>
    </submittedName>
</protein>